<keyword evidence="1" id="KW-0862">Zinc</keyword>
<dbReference type="AlphaFoldDB" id="A0A6G0W0B9"/>
<accession>A0A6G0W0B9</accession>
<dbReference type="InterPro" id="IPR007527">
    <property type="entry name" value="Znf_SWIM"/>
</dbReference>
<evidence type="ECO:0000259" key="2">
    <source>
        <dbReference type="PROSITE" id="PS50966"/>
    </source>
</evidence>
<proteinExistence type="predicted"/>
<name>A0A6G0W0B9_APHCR</name>
<dbReference type="PANTHER" id="PTHR35385:SF2">
    <property type="entry name" value="PROTEIN B, PUTATIVE-RELATED"/>
    <property type="match status" value="1"/>
</dbReference>
<reference evidence="3 4" key="1">
    <citation type="submission" date="2019-08" db="EMBL/GenBank/DDBJ databases">
        <title>Whole genome of Aphis craccivora.</title>
        <authorList>
            <person name="Voronova N.V."/>
            <person name="Shulinski R.S."/>
            <person name="Bandarenka Y.V."/>
            <person name="Zhorov D.G."/>
            <person name="Warner D."/>
        </authorList>
    </citation>
    <scope>NUCLEOTIDE SEQUENCE [LARGE SCALE GENOMIC DNA]</scope>
    <source>
        <strain evidence="3">180601</strain>
        <tissue evidence="3">Whole Body</tissue>
    </source>
</reference>
<protein>
    <submittedName>
        <fullName evidence="3">SWIM-type domain-containing protein</fullName>
    </submittedName>
</protein>
<dbReference type="Proteomes" id="UP000478052">
    <property type="component" value="Unassembled WGS sequence"/>
</dbReference>
<gene>
    <name evidence="3" type="ORF">FWK35_00034627</name>
</gene>
<evidence type="ECO:0000256" key="1">
    <source>
        <dbReference type="PROSITE-ProRule" id="PRU00325"/>
    </source>
</evidence>
<comment type="caution">
    <text evidence="3">The sequence shown here is derived from an EMBL/GenBank/DDBJ whole genome shotgun (WGS) entry which is preliminary data.</text>
</comment>
<dbReference type="PROSITE" id="PS50966">
    <property type="entry name" value="ZF_SWIM"/>
    <property type="match status" value="1"/>
</dbReference>
<dbReference type="OrthoDB" id="6582261at2759"/>
<keyword evidence="1" id="KW-0863">Zinc-finger</keyword>
<organism evidence="3 4">
    <name type="scientific">Aphis craccivora</name>
    <name type="common">Cowpea aphid</name>
    <dbReference type="NCBI Taxonomy" id="307492"/>
    <lineage>
        <taxon>Eukaryota</taxon>
        <taxon>Metazoa</taxon>
        <taxon>Ecdysozoa</taxon>
        <taxon>Arthropoda</taxon>
        <taxon>Hexapoda</taxon>
        <taxon>Insecta</taxon>
        <taxon>Pterygota</taxon>
        <taxon>Neoptera</taxon>
        <taxon>Paraneoptera</taxon>
        <taxon>Hemiptera</taxon>
        <taxon>Sternorrhyncha</taxon>
        <taxon>Aphidomorpha</taxon>
        <taxon>Aphidoidea</taxon>
        <taxon>Aphididae</taxon>
        <taxon>Aphidini</taxon>
        <taxon>Aphis</taxon>
        <taxon>Aphis</taxon>
    </lineage>
</organism>
<feature type="non-terminal residue" evidence="3">
    <location>
        <position position="1"/>
    </location>
</feature>
<keyword evidence="1" id="KW-0479">Metal-binding</keyword>
<dbReference type="PANTHER" id="PTHR35385">
    <property type="entry name" value="PROTEIN B, PUTATIVE-RELATED-RELATED"/>
    <property type="match status" value="1"/>
</dbReference>
<keyword evidence="4" id="KW-1185">Reference proteome</keyword>
<sequence length="670" mass="76222">SIVTTRNRNQQCQAAIKIIIKKDTMHTRRRDEHLRNGLNTEIQLYLIKFIHSHKLHNAEAYSFLKVSSGIHDNFISYFNNGMTPSAAKSYHEVQLTASNEEYDEMEFIKLLANAQVNPTERQVQYVYENWRTTHFGDRSSDSIVNILREKRSGFEKDGGRIEISENPFAIAIVTPIMKRAHCCSFSKNIVFVDSSGSCDQGNSSVTFFFGSSKISGIPLGNIAFDGQLYPSVIMTDDSAAERQALKAAFPSARLLLSAFHICQALWRWLWESKHGIDKADRQSKMLHFRSILFSHNETEALKSMDELCKDINVQFAKHMTLLKNRMQEWAVCYRKHLFIHGHNTNNVIESSIRIFRDVVLERCKAFNAAALVDFIFKVLEDYHKRRLIKFATYKVTKPILHYKSFLEKAKNLKVTKVNDNSYLVTSSSNVGIEYMVQVNNGYEHCECPAGSGGSFCKHICAIHYNGFIIENIPILSTEDRITLGNLAVGNNFDPSFMTPMENIDDATTSMVQKSNELDYSASTTTNLHIVTTENPDPFSSSDQNESDIQNKVTLEIEQLQVNMNRITSLAQNNVNLMVLKNLRQFNKLLGTINTVSDFPEIFFNRLRRGKLIGTQPTSKARRTRKITSGANRIQSGRPSNMENCIKQKKKAKIRCLGTNIANNVPHTKSH</sequence>
<evidence type="ECO:0000313" key="3">
    <source>
        <dbReference type="EMBL" id="KAF0713440.1"/>
    </source>
</evidence>
<evidence type="ECO:0000313" key="4">
    <source>
        <dbReference type="Proteomes" id="UP000478052"/>
    </source>
</evidence>
<feature type="domain" description="SWIM-type" evidence="2">
    <location>
        <begin position="434"/>
        <end position="467"/>
    </location>
</feature>
<dbReference type="GO" id="GO:0008270">
    <property type="term" value="F:zinc ion binding"/>
    <property type="evidence" value="ECO:0007669"/>
    <property type="project" value="UniProtKB-KW"/>
</dbReference>
<dbReference type="EMBL" id="VUJU01010683">
    <property type="protein sequence ID" value="KAF0713440.1"/>
    <property type="molecule type" value="Genomic_DNA"/>
</dbReference>